<feature type="compositionally biased region" description="Low complexity" evidence="1">
    <location>
        <begin position="391"/>
        <end position="404"/>
    </location>
</feature>
<dbReference type="AlphaFoldDB" id="A0A835VWL4"/>
<feature type="compositionally biased region" description="Low complexity" evidence="1">
    <location>
        <begin position="48"/>
        <end position="82"/>
    </location>
</feature>
<feature type="compositionally biased region" description="Basic and acidic residues" evidence="1">
    <location>
        <begin position="368"/>
        <end position="378"/>
    </location>
</feature>
<feature type="compositionally biased region" description="Basic and acidic residues" evidence="1">
    <location>
        <begin position="223"/>
        <end position="245"/>
    </location>
</feature>
<dbReference type="EMBL" id="JAEHOD010000092">
    <property type="protein sequence ID" value="KAG2428563.1"/>
    <property type="molecule type" value="Genomic_DNA"/>
</dbReference>
<keyword evidence="3" id="KW-1185">Reference proteome</keyword>
<feature type="compositionally biased region" description="Basic and acidic residues" evidence="1">
    <location>
        <begin position="104"/>
        <end position="117"/>
    </location>
</feature>
<feature type="region of interest" description="Disordered" evidence="1">
    <location>
        <begin position="361"/>
        <end position="404"/>
    </location>
</feature>
<evidence type="ECO:0000313" key="3">
    <source>
        <dbReference type="Proteomes" id="UP000613740"/>
    </source>
</evidence>
<name>A0A835VWL4_9CHLO</name>
<feature type="compositionally biased region" description="Basic and acidic residues" evidence="1">
    <location>
        <begin position="172"/>
        <end position="190"/>
    </location>
</feature>
<protein>
    <submittedName>
        <fullName evidence="2">Uncharacterized protein</fullName>
    </submittedName>
</protein>
<dbReference type="OrthoDB" id="10650829at2759"/>
<reference evidence="2" key="1">
    <citation type="journal article" date="2020" name="bioRxiv">
        <title>Comparative genomics of Chlamydomonas.</title>
        <authorList>
            <person name="Craig R.J."/>
            <person name="Hasan A.R."/>
            <person name="Ness R.W."/>
            <person name="Keightley P.D."/>
        </authorList>
    </citation>
    <scope>NUCLEOTIDE SEQUENCE</scope>
    <source>
        <strain evidence="2">CCAP 11/173</strain>
    </source>
</reference>
<feature type="compositionally biased region" description="Basic and acidic residues" evidence="1">
    <location>
        <begin position="83"/>
        <end position="93"/>
    </location>
</feature>
<sequence length="723" mass="74154">MGPYRALASDAAPFVAEEPPRLSARTLGLAAKQASGSGVERRLRQAVSSALASSTATGAAAAVGQHAASRTAARAAGLPAVASDREAAVRERTGAAGKPTAGRAKAEAEVDARRSDLPRPAAATGPTFESAEAPAPEPAKRRRRPGARADAGEVPIIRRRHTGWSAPPVQLEARRRSHLEQERVDARTAAHDLLSQQTSSQGARREQQQQHEGEQPQQPPPEPLDRQSRTGSREARPSAEPERRPAPASTPDVDIGAEAYPRLAVAVREGQRWWPHLADVSVAVRAARAAANAAALTALAQAEEAEAEEGPKEVEDLDFGRGCSCTSSAAAAADADISTVGGLAGRRRGLAAAMAAVLAPEPMHMPPGRHELDKSADRLKRHTASESDNTAAGVSGSAAAGGAAGADAATQPSALITTAATAAREHVMLSARCRPVVWLPDGRPAAGLAHPPLRAYLTGAGSRTASAGGSGAVDAVGGGGGRGGPELCARTAAPVAAGRRLRFSAPTAVPGGQARSAVVSGGDGSQDARAAELALLRCPHPGWAVRATLGDAGGGAGRYWWPGVLTARRLGAGVTSLPLEQPYMAAWFRSLLSGGGGGAGKAPQQCQVRVQVELDGVLLLLEDAVDDGLASARLRPPATEAAVHLQHPPQQPQQSLVYTALLKRSSDVPSGGRVFGVPPELLAGRYVRGWRREAGRRSAVNHCGSVRIGSTSWGGAPPAGSIS</sequence>
<organism evidence="2 3">
    <name type="scientific">Chlamydomonas schloesseri</name>
    <dbReference type="NCBI Taxonomy" id="2026947"/>
    <lineage>
        <taxon>Eukaryota</taxon>
        <taxon>Viridiplantae</taxon>
        <taxon>Chlorophyta</taxon>
        <taxon>core chlorophytes</taxon>
        <taxon>Chlorophyceae</taxon>
        <taxon>CS clade</taxon>
        <taxon>Chlamydomonadales</taxon>
        <taxon>Chlamydomonadaceae</taxon>
        <taxon>Chlamydomonas</taxon>
    </lineage>
</organism>
<evidence type="ECO:0000256" key="1">
    <source>
        <dbReference type="SAM" id="MobiDB-lite"/>
    </source>
</evidence>
<feature type="region of interest" description="Disordered" evidence="1">
    <location>
        <begin position="48"/>
        <end position="255"/>
    </location>
</feature>
<gene>
    <name evidence="2" type="ORF">HYH02_014367</name>
</gene>
<proteinExistence type="predicted"/>
<dbReference type="Proteomes" id="UP000613740">
    <property type="component" value="Unassembled WGS sequence"/>
</dbReference>
<feature type="compositionally biased region" description="Basic and acidic residues" evidence="1">
    <location>
        <begin position="203"/>
        <end position="214"/>
    </location>
</feature>
<evidence type="ECO:0000313" key="2">
    <source>
        <dbReference type="EMBL" id="KAG2428563.1"/>
    </source>
</evidence>
<comment type="caution">
    <text evidence="2">The sequence shown here is derived from an EMBL/GenBank/DDBJ whole genome shotgun (WGS) entry which is preliminary data.</text>
</comment>
<accession>A0A835VWL4</accession>